<dbReference type="EMBL" id="BAABME010004515">
    <property type="protein sequence ID" value="GAA0162658.1"/>
    <property type="molecule type" value="Genomic_DNA"/>
</dbReference>
<name>A0AAV3QHL5_LITER</name>
<protein>
    <submittedName>
        <fullName evidence="2">Uncharacterized protein</fullName>
    </submittedName>
</protein>
<reference evidence="2 3" key="1">
    <citation type="submission" date="2024-01" db="EMBL/GenBank/DDBJ databases">
        <title>The complete chloroplast genome sequence of Lithospermum erythrorhizon: insights into the phylogenetic relationship among Boraginaceae species and the maternal lineages of purple gromwells.</title>
        <authorList>
            <person name="Okada T."/>
            <person name="Watanabe K."/>
        </authorList>
    </citation>
    <scope>NUCLEOTIDE SEQUENCE [LARGE SCALE GENOMIC DNA]</scope>
</reference>
<accession>A0AAV3QHL5</accession>
<feature type="region of interest" description="Disordered" evidence="1">
    <location>
        <begin position="162"/>
        <end position="191"/>
    </location>
</feature>
<feature type="region of interest" description="Disordered" evidence="1">
    <location>
        <begin position="237"/>
        <end position="261"/>
    </location>
</feature>
<dbReference type="Proteomes" id="UP001454036">
    <property type="component" value="Unassembled WGS sequence"/>
</dbReference>
<dbReference type="AlphaFoldDB" id="A0AAV3QHL5"/>
<gene>
    <name evidence="2" type="ORF">LIER_18699</name>
</gene>
<feature type="compositionally biased region" description="Pro residues" evidence="1">
    <location>
        <begin position="250"/>
        <end position="259"/>
    </location>
</feature>
<evidence type="ECO:0000313" key="3">
    <source>
        <dbReference type="Proteomes" id="UP001454036"/>
    </source>
</evidence>
<keyword evidence="3" id="KW-1185">Reference proteome</keyword>
<proteinExistence type="predicted"/>
<sequence>MKKKKKRKSSPPEDEPSNMVASNVDPSLMVRVPYDNRISVDDVLDKTLQLEVEKWSEIDPSLAGMGSCGCPAGNDVGLVAPQTGYVVALSSETEVVSHVAGDDRTQVVSKCATVSPDVRSQVGNGSIGAGLVAPQTANDVQTTPQLSEGIAVISESMAAKNVDGGNKSQTVPVLRPRLGSGTSSDGSQKAPLAGMNLVFKAGSSGSGSEAKATGSNVRGPKFAGAMLQRARKPLLRGSDARLGAGSAPKRPNPPTPLPIRPEAAVPRVVPAGPPEGAKLVDAGIILGDDLFTSVPTWVLFHDVPGMG</sequence>
<evidence type="ECO:0000313" key="2">
    <source>
        <dbReference type="EMBL" id="GAA0162658.1"/>
    </source>
</evidence>
<evidence type="ECO:0000256" key="1">
    <source>
        <dbReference type="SAM" id="MobiDB-lite"/>
    </source>
</evidence>
<comment type="caution">
    <text evidence="2">The sequence shown here is derived from an EMBL/GenBank/DDBJ whole genome shotgun (WGS) entry which is preliminary data.</text>
</comment>
<organism evidence="2 3">
    <name type="scientific">Lithospermum erythrorhizon</name>
    <name type="common">Purple gromwell</name>
    <name type="synonym">Lithospermum officinale var. erythrorhizon</name>
    <dbReference type="NCBI Taxonomy" id="34254"/>
    <lineage>
        <taxon>Eukaryota</taxon>
        <taxon>Viridiplantae</taxon>
        <taxon>Streptophyta</taxon>
        <taxon>Embryophyta</taxon>
        <taxon>Tracheophyta</taxon>
        <taxon>Spermatophyta</taxon>
        <taxon>Magnoliopsida</taxon>
        <taxon>eudicotyledons</taxon>
        <taxon>Gunneridae</taxon>
        <taxon>Pentapetalae</taxon>
        <taxon>asterids</taxon>
        <taxon>lamiids</taxon>
        <taxon>Boraginales</taxon>
        <taxon>Boraginaceae</taxon>
        <taxon>Boraginoideae</taxon>
        <taxon>Lithospermeae</taxon>
        <taxon>Lithospermum</taxon>
    </lineage>
</organism>
<feature type="region of interest" description="Disordered" evidence="1">
    <location>
        <begin position="1"/>
        <end position="24"/>
    </location>
</feature>